<keyword evidence="2" id="KW-1133">Transmembrane helix</keyword>
<dbReference type="OrthoDB" id="3932471at2759"/>
<sequence>MARVRLPPAWESAPDILRTNYPQQHRQARPHSRSSPLPENQPPPTRRSISRRGTYPEPRVHRAFDGDRAVRELSRTPDVDGIPNPPYPVTPPPDQPRSTLPQIRLPRQELSQLGYRAPTPLPPTIVPVQAPKPDDKPPRLLQIQRRCARQLDASLPTLSIASLASGSILLVSAILFVRSVMMGTPHAIAGRSALIVFFALSVAAFIVSFGLILGVLCRRTRATKSSAVRAQVRQEIELTETRPRANDDRLPMYDISRRNAICEFREGSSAVRDDRGRPSTRLVPRDEGRIINRPNAPPVRVASRHLSGIPFSRPDSPYPRQALSPLIPSTPPPPIPERNPARLFASTAVSTDALSTLVHPSPASGVSPKTTVTRAAPQAIDNVTVSGRSTQMFNQHLLTAGTRELQAYLDAPSNSSLNTIAAYQHSESDSSSTQAIMSNDRSVYSNELDEPDAEEEPCVGEAYLLSLRKVGKARECYIPASKSEGSAPKPRKADKQRRSGLKVFTDIPRPQEKKPERQHRGMLDPLPSAPLFPSVQKSTENRLSAIKRSCSLSPKKLSGLGAKPNLVGLGISVGEEQDKENMDPGHAEVETWSALGRV</sequence>
<dbReference type="EMBL" id="KL584975">
    <property type="protein sequence ID" value="KEQ88505.1"/>
    <property type="molecule type" value="Genomic_DNA"/>
</dbReference>
<feature type="transmembrane region" description="Helical" evidence="2">
    <location>
        <begin position="193"/>
        <end position="216"/>
    </location>
</feature>
<dbReference type="HOGENOM" id="CLU_458523_0_0_1"/>
<keyword evidence="4" id="KW-1185">Reference proteome</keyword>
<reference evidence="3 4" key="1">
    <citation type="journal article" date="2014" name="BMC Genomics">
        <title>Genome sequencing of four Aureobasidium pullulans varieties: biotechnological potential, stress tolerance, and description of new species.</title>
        <authorList>
            <person name="Gostin Ar C."/>
            <person name="Ohm R.A."/>
            <person name="Kogej T."/>
            <person name="Sonjak S."/>
            <person name="Turk M."/>
            <person name="Zajc J."/>
            <person name="Zalar P."/>
            <person name="Grube M."/>
            <person name="Sun H."/>
            <person name="Han J."/>
            <person name="Sharma A."/>
            <person name="Chiniquy J."/>
            <person name="Ngan C.Y."/>
            <person name="Lipzen A."/>
            <person name="Barry K."/>
            <person name="Grigoriev I.V."/>
            <person name="Gunde-Cimerman N."/>
        </authorList>
    </citation>
    <scope>NUCLEOTIDE SEQUENCE [LARGE SCALE GENOMIC DNA]</scope>
    <source>
        <strain evidence="3 4">EXF-150</strain>
    </source>
</reference>
<feature type="compositionally biased region" description="Basic and acidic residues" evidence="1">
    <location>
        <begin position="58"/>
        <end position="78"/>
    </location>
</feature>
<evidence type="ECO:0000256" key="1">
    <source>
        <dbReference type="SAM" id="MobiDB-lite"/>
    </source>
</evidence>
<dbReference type="AlphaFoldDB" id="A0A074XSM5"/>
<protein>
    <submittedName>
        <fullName evidence="3">Uncharacterized protein</fullName>
    </submittedName>
</protein>
<proteinExistence type="predicted"/>
<gene>
    <name evidence="3" type="ORF">M438DRAFT_361834</name>
</gene>
<feature type="transmembrane region" description="Helical" evidence="2">
    <location>
        <begin position="155"/>
        <end position="181"/>
    </location>
</feature>
<accession>A0A074XSM5</accession>
<evidence type="ECO:0000313" key="3">
    <source>
        <dbReference type="EMBL" id="KEQ88505.1"/>
    </source>
</evidence>
<feature type="region of interest" description="Disordered" evidence="1">
    <location>
        <begin position="481"/>
        <end position="532"/>
    </location>
</feature>
<evidence type="ECO:0000313" key="4">
    <source>
        <dbReference type="Proteomes" id="UP000030706"/>
    </source>
</evidence>
<name>A0A074XSM5_AURPU</name>
<feature type="region of interest" description="Disordered" evidence="1">
    <location>
        <begin position="116"/>
        <end position="136"/>
    </location>
</feature>
<feature type="compositionally biased region" description="Pro residues" evidence="1">
    <location>
        <begin position="83"/>
        <end position="95"/>
    </location>
</feature>
<dbReference type="Proteomes" id="UP000030706">
    <property type="component" value="Unassembled WGS sequence"/>
</dbReference>
<feature type="region of interest" description="Disordered" evidence="1">
    <location>
        <begin position="1"/>
        <end position="100"/>
    </location>
</feature>
<keyword evidence="2" id="KW-0812">Transmembrane</keyword>
<dbReference type="RefSeq" id="XP_029764692.1">
    <property type="nucleotide sequence ID" value="XM_029907534.1"/>
</dbReference>
<organism evidence="3 4">
    <name type="scientific">Aureobasidium pullulans EXF-150</name>
    <dbReference type="NCBI Taxonomy" id="1043002"/>
    <lineage>
        <taxon>Eukaryota</taxon>
        <taxon>Fungi</taxon>
        <taxon>Dikarya</taxon>
        <taxon>Ascomycota</taxon>
        <taxon>Pezizomycotina</taxon>
        <taxon>Dothideomycetes</taxon>
        <taxon>Dothideomycetidae</taxon>
        <taxon>Dothideales</taxon>
        <taxon>Saccotheciaceae</taxon>
        <taxon>Aureobasidium</taxon>
    </lineage>
</organism>
<feature type="compositionally biased region" description="Basic and acidic residues" evidence="1">
    <location>
        <begin position="579"/>
        <end position="589"/>
    </location>
</feature>
<dbReference type="GeneID" id="40749840"/>
<evidence type="ECO:0000256" key="2">
    <source>
        <dbReference type="SAM" id="Phobius"/>
    </source>
</evidence>
<keyword evidence="2" id="KW-0472">Membrane</keyword>
<feature type="compositionally biased region" description="Basic and acidic residues" evidence="1">
    <location>
        <begin position="509"/>
        <end position="522"/>
    </location>
</feature>
<feature type="region of interest" description="Disordered" evidence="1">
    <location>
        <begin position="575"/>
        <end position="598"/>
    </location>
</feature>